<evidence type="ECO:0000256" key="3">
    <source>
        <dbReference type="SAM" id="MobiDB-lite"/>
    </source>
</evidence>
<dbReference type="PANTHER" id="PTHR12706">
    <property type="entry name" value="STRAWBERRY NOTCH-RELATED"/>
    <property type="match status" value="1"/>
</dbReference>
<dbReference type="InterPro" id="IPR039187">
    <property type="entry name" value="SNO_AAA"/>
</dbReference>
<dbReference type="GO" id="GO:0042393">
    <property type="term" value="F:histone binding"/>
    <property type="evidence" value="ECO:0007669"/>
    <property type="project" value="TreeGrafter"/>
</dbReference>
<feature type="region of interest" description="Disordered" evidence="3">
    <location>
        <begin position="488"/>
        <end position="509"/>
    </location>
</feature>
<reference evidence="7 8" key="1">
    <citation type="journal article" date="2009" name="Science">
        <title>Green evolution and dynamic adaptations revealed by genomes of the marine picoeukaryotes Micromonas.</title>
        <authorList>
            <person name="Worden A.Z."/>
            <person name="Lee J.H."/>
            <person name="Mock T."/>
            <person name="Rouze P."/>
            <person name="Simmons M.P."/>
            <person name="Aerts A.L."/>
            <person name="Allen A.E."/>
            <person name="Cuvelier M.L."/>
            <person name="Derelle E."/>
            <person name="Everett M.V."/>
            <person name="Foulon E."/>
            <person name="Grimwood J."/>
            <person name="Gundlach H."/>
            <person name="Henrissat B."/>
            <person name="Napoli C."/>
            <person name="McDonald S.M."/>
            <person name="Parker M.S."/>
            <person name="Rombauts S."/>
            <person name="Salamov A."/>
            <person name="Von Dassow P."/>
            <person name="Badger J.H."/>
            <person name="Coutinho P.M."/>
            <person name="Demir E."/>
            <person name="Dubchak I."/>
            <person name="Gentemann C."/>
            <person name="Eikrem W."/>
            <person name="Gready J.E."/>
            <person name="John U."/>
            <person name="Lanier W."/>
            <person name="Lindquist E.A."/>
            <person name="Lucas S."/>
            <person name="Mayer K.F."/>
            <person name="Moreau H."/>
            <person name="Not F."/>
            <person name="Otillar R."/>
            <person name="Panaud O."/>
            <person name="Pangilinan J."/>
            <person name="Paulsen I."/>
            <person name="Piegu B."/>
            <person name="Poliakov A."/>
            <person name="Robbens S."/>
            <person name="Schmutz J."/>
            <person name="Toulza E."/>
            <person name="Wyss T."/>
            <person name="Zelensky A."/>
            <person name="Zhou K."/>
            <person name="Armbrust E.V."/>
            <person name="Bhattacharya D."/>
            <person name="Goodenough U.W."/>
            <person name="Van de Peer Y."/>
            <person name="Grigoriev I.V."/>
        </authorList>
    </citation>
    <scope>NUCLEOTIDE SEQUENCE [LARGE SCALE GENOMIC DNA]</scope>
    <source>
        <strain evidence="8">RCC299 / NOUM17</strain>
    </source>
</reference>
<feature type="compositionally biased region" description="Polar residues" evidence="3">
    <location>
        <begin position="1162"/>
        <end position="1179"/>
    </location>
</feature>
<dbReference type="InterPro" id="IPR026937">
    <property type="entry name" value="SBNO_Helicase_C_dom"/>
</dbReference>
<organism evidence="7 8">
    <name type="scientific">Micromonas commoda (strain RCC299 / NOUM17 / CCMP2709)</name>
    <name type="common">Picoplanktonic green alga</name>
    <dbReference type="NCBI Taxonomy" id="296587"/>
    <lineage>
        <taxon>Eukaryota</taxon>
        <taxon>Viridiplantae</taxon>
        <taxon>Chlorophyta</taxon>
        <taxon>Mamiellophyceae</taxon>
        <taxon>Mamiellales</taxon>
        <taxon>Mamiellaceae</taxon>
        <taxon>Micromonas</taxon>
    </lineage>
</organism>
<dbReference type="GeneID" id="8244023"/>
<dbReference type="FunCoup" id="C1E7J3">
    <property type="interactions" value="1335"/>
</dbReference>
<sequence length="1239" mass="135075">MCVSHEPIHPSKHPRDARPRPRPPGVPISVQTRKTRSPPLLPPPDSLPTPHPSRPSPQRGIEHPGDIAEAASLSSIALPPLTYPLFDTLGDDIVATGKLSKLQLEGVAYACQKHCELLPDGARAGFMIGDGAGVGKGRQISGIILDNYSRGRRRHLWISSSVDLHRDAERDLRDLGCYLKVINGCQELDREGKRAFGLPKDFREGVLFLTYATLVSRNQRGSRLEQILEWFGGEHADGCVLLDECHKAKNFDAGAETGSKVAACVIELQRRCPDARVVYCSATGISEIGNMAYMQRLGFWGEGTPFGDADSFIKAMKNRGVGFLEMLAMEMKASGKYVSRGLSFRQAEFASVEATLTEKQTRVYNEAAAFMSSLRACLAQALTETRTSSNRGQAWKAYWSTHQRFFKLLCVSMKVPSVVEQCRRALREGKCAVIGLQTTGEAAEASLEMSPGMRVDAFVSTTREMLLGFIRTHFPVYIEDVAAASDANGGHPDGQSLLNPGLNPGTPLGPLREHPDCVEARRILLEQADRLDLPPNFLDELIDQLGGPRRVAEMTGRRGRIVRVSRNNFKKVEQVDGVNLREKTAFQRGAKLVAIISDAASTGISLHARRDEPNQRRRVHVTIELPWSADKAIQQLGRTHRSNQSSGPIYLMTSTNLGGERRFAAAVARRLQSLGALTRGDRRAATGVDLSEGNLDSPLGRRALKKMYDALVLDGTPLPPGAVSPGSGVVALHAELRALVCSLGVQVGLLAEGLSEENVAALIETGGGTKDQGDVRRFLNRILGLSVRGQNLLFGYFTEVFEAEVKAAKAEGKYSEGVSDLSGSNIHIAYTKTVLKDPMGSGAELRHSRVLIDRGVSFDKAKEILDAQRRLPKDGFYRMRREMYGRTQVILALAKPGARNTFSIYRPNTGASFFEMDVEELDTKYRKYEDRDEELARHPWAQTYELTERGCMHGASCAVSRDGTGRECTAGSRQVRCCILSGAVVPAWGALEHTLERHEHRFNKSDRGMRAVKVIAEDGTKVVGIRYPEDLLPEVRERIVRDWFRNQERAEEKARVDRERKASAQLAAASGGAGGEGDAVLGGGGLLSPGASRVRVEAPTEVDPRCAARATREPKTMMHFFQKRDDDGGGERTQTRGDAPETRKRPAAAPASVPAGKPRVRGSSTQPTIAFATTGSQLASRPGGRVSNGGANTSKAQSTGPGPGVERQRCPICDLAFPGTWLNGDVNAHIDECIANTVL</sequence>
<feature type="compositionally biased region" description="Low complexity" evidence="3">
    <location>
        <begin position="497"/>
        <end position="509"/>
    </location>
</feature>
<dbReference type="InParanoid" id="C1E7J3"/>
<feature type="compositionally biased region" description="Basic and acidic residues" evidence="3">
    <location>
        <begin position="1"/>
        <end position="19"/>
    </location>
</feature>
<dbReference type="InterPro" id="IPR026741">
    <property type="entry name" value="SNO"/>
</dbReference>
<feature type="compositionally biased region" description="Polar residues" evidence="3">
    <location>
        <begin position="1189"/>
        <end position="1200"/>
    </location>
</feature>
<dbReference type="Pfam" id="PF25373">
    <property type="entry name" value="SBNO"/>
    <property type="match status" value="1"/>
</dbReference>
<dbReference type="Pfam" id="PF13871">
    <property type="entry name" value="Helicase_C_4"/>
    <property type="match status" value="1"/>
</dbReference>
<feature type="region of interest" description="Disordered" evidence="3">
    <location>
        <begin position="1"/>
        <end position="63"/>
    </location>
</feature>
<keyword evidence="8" id="KW-1185">Reference proteome</keyword>
<name>C1E7J3_MICCC</name>
<dbReference type="eggNOG" id="KOG1513">
    <property type="taxonomic scope" value="Eukaryota"/>
</dbReference>
<dbReference type="Proteomes" id="UP000002009">
    <property type="component" value="Chromosome 6"/>
</dbReference>
<feature type="domain" description="Strawberry notch AAA" evidence="5">
    <location>
        <begin position="62"/>
        <end position="366"/>
    </location>
</feature>
<evidence type="ECO:0000259" key="6">
    <source>
        <dbReference type="Pfam" id="PF25373"/>
    </source>
</evidence>
<dbReference type="Gene3D" id="3.40.50.300">
    <property type="entry name" value="P-loop containing nucleotide triphosphate hydrolases"/>
    <property type="match status" value="1"/>
</dbReference>
<dbReference type="SUPFAM" id="SSF52540">
    <property type="entry name" value="P-loop containing nucleoside triphosphate hydrolases"/>
    <property type="match status" value="2"/>
</dbReference>
<dbReference type="OrthoDB" id="421838at2759"/>
<feature type="compositionally biased region" description="Basic and acidic residues" evidence="3">
    <location>
        <begin position="1095"/>
        <end position="1144"/>
    </location>
</feature>
<dbReference type="GO" id="GO:0005634">
    <property type="term" value="C:nucleus"/>
    <property type="evidence" value="ECO:0007669"/>
    <property type="project" value="TreeGrafter"/>
</dbReference>
<proteinExistence type="inferred from homology"/>
<feature type="domain" description="SBNO alpha/beta" evidence="6">
    <location>
        <begin position="857"/>
        <end position="973"/>
    </location>
</feature>
<comment type="similarity">
    <text evidence="1">Belongs to the SBNO family.</text>
</comment>
<feature type="coiled-coil region" evidence="2">
    <location>
        <begin position="911"/>
        <end position="938"/>
    </location>
</feature>
<dbReference type="PANTHER" id="PTHR12706:SF33">
    <property type="entry name" value="PROTEIN WITH HELICASE_C DOMAIN"/>
    <property type="match status" value="1"/>
</dbReference>
<evidence type="ECO:0000313" key="8">
    <source>
        <dbReference type="Proteomes" id="UP000002009"/>
    </source>
</evidence>
<feature type="domain" description="Strawberry notch helicase C" evidence="4">
    <location>
        <begin position="536"/>
        <end position="820"/>
    </location>
</feature>
<keyword evidence="2" id="KW-0175">Coiled coil</keyword>
<dbReference type="KEGG" id="mis:MICPUN_94381"/>
<dbReference type="InterPro" id="IPR027417">
    <property type="entry name" value="P-loop_NTPase"/>
</dbReference>
<dbReference type="GO" id="GO:0031490">
    <property type="term" value="F:chromatin DNA binding"/>
    <property type="evidence" value="ECO:0007669"/>
    <property type="project" value="TreeGrafter"/>
</dbReference>
<dbReference type="EMBL" id="CP001327">
    <property type="protein sequence ID" value="ACO64342.1"/>
    <property type="molecule type" value="Genomic_DNA"/>
</dbReference>
<evidence type="ECO:0000256" key="2">
    <source>
        <dbReference type="SAM" id="Coils"/>
    </source>
</evidence>
<evidence type="ECO:0000259" key="4">
    <source>
        <dbReference type="Pfam" id="PF13871"/>
    </source>
</evidence>
<accession>C1E7J3</accession>
<protein>
    <submittedName>
        <fullName evidence="7">Uncharacterized protein</fullName>
    </submittedName>
</protein>
<dbReference type="OMA" id="DGFYCSK"/>
<evidence type="ECO:0000313" key="7">
    <source>
        <dbReference type="EMBL" id="ACO64342.1"/>
    </source>
</evidence>
<dbReference type="AlphaFoldDB" id="C1E7J3"/>
<dbReference type="RefSeq" id="XP_002503084.1">
    <property type="nucleotide sequence ID" value="XM_002503038.1"/>
</dbReference>
<feature type="region of interest" description="Disordered" evidence="3">
    <location>
        <begin position="1095"/>
        <end position="1206"/>
    </location>
</feature>
<dbReference type="GO" id="GO:0006355">
    <property type="term" value="P:regulation of DNA-templated transcription"/>
    <property type="evidence" value="ECO:0007669"/>
    <property type="project" value="InterPro"/>
</dbReference>
<evidence type="ECO:0000256" key="1">
    <source>
        <dbReference type="ARBA" id="ARBA00006992"/>
    </source>
</evidence>
<dbReference type="InterPro" id="IPR057332">
    <property type="entry name" value="SBNO_a/b_dom"/>
</dbReference>
<evidence type="ECO:0000259" key="5">
    <source>
        <dbReference type="Pfam" id="PF13872"/>
    </source>
</evidence>
<feature type="compositionally biased region" description="Pro residues" evidence="3">
    <location>
        <begin position="39"/>
        <end position="55"/>
    </location>
</feature>
<gene>
    <name evidence="7" type="ORF">MICPUN_94381</name>
</gene>
<dbReference type="Pfam" id="PF13872">
    <property type="entry name" value="AAA_34"/>
    <property type="match status" value="1"/>
</dbReference>